<keyword evidence="2" id="KW-0560">Oxidoreductase</keyword>
<dbReference type="AlphaFoldDB" id="A0A1H2NZ39"/>
<name>A0A1H2NZ39_PSEVA</name>
<dbReference type="CDD" id="cd05233">
    <property type="entry name" value="SDR_c"/>
    <property type="match status" value="1"/>
</dbReference>
<keyword evidence="5" id="KW-1185">Reference proteome</keyword>
<evidence type="ECO:0000259" key="3">
    <source>
        <dbReference type="SMART" id="SM00822"/>
    </source>
</evidence>
<dbReference type="InterPro" id="IPR036291">
    <property type="entry name" value="NAD(P)-bd_dom_sf"/>
</dbReference>
<reference evidence="5" key="1">
    <citation type="journal article" date="2019" name="bioRxiv">
        <title>Bacterially produced spermidine induces plant systemic susceptibility to pathogens.</title>
        <authorList>
            <person name="Melnyk R.A."/>
            <person name="Beskrovnaya P.A."/>
            <person name="Liu Z."/>
            <person name="Song Y."/>
            <person name="Haney C.H."/>
        </authorList>
    </citation>
    <scope>NUCLEOTIDE SEQUENCE [LARGE SCALE GENOMIC DNA]</scope>
    <source>
        <strain evidence="5">Dha-51</strain>
    </source>
</reference>
<dbReference type="GO" id="GO:0050664">
    <property type="term" value="F:oxidoreductase activity, acting on NAD(P)H, oxygen as acceptor"/>
    <property type="evidence" value="ECO:0007669"/>
    <property type="project" value="TreeGrafter"/>
</dbReference>
<dbReference type="PROSITE" id="PS00061">
    <property type="entry name" value="ADH_SHORT"/>
    <property type="match status" value="1"/>
</dbReference>
<dbReference type="InterPro" id="IPR057326">
    <property type="entry name" value="KR_dom"/>
</dbReference>
<dbReference type="Pfam" id="PF13561">
    <property type="entry name" value="adh_short_C2"/>
    <property type="match status" value="1"/>
</dbReference>
<dbReference type="PRINTS" id="PR00081">
    <property type="entry name" value="GDHRDH"/>
</dbReference>
<accession>A0A1H2NZ39</accession>
<comment type="caution">
    <text evidence="4">The sequence shown here is derived from an EMBL/GenBank/DDBJ whole genome shotgun (WGS) entry which is preliminary data.</text>
</comment>
<dbReference type="PANTHER" id="PTHR43008">
    <property type="entry name" value="BENZIL REDUCTASE"/>
    <property type="match status" value="1"/>
</dbReference>
<evidence type="ECO:0000313" key="4">
    <source>
        <dbReference type="EMBL" id="TDB64790.1"/>
    </source>
</evidence>
<dbReference type="FunFam" id="3.40.50.720:FF:000084">
    <property type="entry name" value="Short-chain dehydrogenase reductase"/>
    <property type="match status" value="1"/>
</dbReference>
<evidence type="ECO:0000313" key="5">
    <source>
        <dbReference type="Proteomes" id="UP000295254"/>
    </source>
</evidence>
<dbReference type="OrthoDB" id="9806974at2"/>
<evidence type="ECO:0000256" key="1">
    <source>
        <dbReference type="ARBA" id="ARBA00006484"/>
    </source>
</evidence>
<dbReference type="EMBL" id="RRZK01000009">
    <property type="protein sequence ID" value="TDB64790.1"/>
    <property type="molecule type" value="Genomic_DNA"/>
</dbReference>
<protein>
    <submittedName>
        <fullName evidence="4">SDR family oxidoreductase</fullName>
    </submittedName>
</protein>
<dbReference type="InterPro" id="IPR002347">
    <property type="entry name" value="SDR_fam"/>
</dbReference>
<dbReference type="STRING" id="95300.SAMN05216558_3174"/>
<gene>
    <name evidence="4" type="ORF">EIY72_10240</name>
</gene>
<evidence type="ECO:0000256" key="2">
    <source>
        <dbReference type="ARBA" id="ARBA00023002"/>
    </source>
</evidence>
<dbReference type="Gene3D" id="3.40.50.720">
    <property type="entry name" value="NAD(P)-binding Rossmann-like Domain"/>
    <property type="match status" value="1"/>
</dbReference>
<proteinExistence type="inferred from homology"/>
<dbReference type="InterPro" id="IPR020904">
    <property type="entry name" value="Sc_DH/Rdtase_CS"/>
</dbReference>
<dbReference type="Proteomes" id="UP000295254">
    <property type="component" value="Unassembled WGS sequence"/>
</dbReference>
<organism evidence="4 5">
    <name type="scientific">Pseudomonas vancouverensis</name>
    <dbReference type="NCBI Taxonomy" id="95300"/>
    <lineage>
        <taxon>Bacteria</taxon>
        <taxon>Pseudomonadati</taxon>
        <taxon>Pseudomonadota</taxon>
        <taxon>Gammaproteobacteria</taxon>
        <taxon>Pseudomonadales</taxon>
        <taxon>Pseudomonadaceae</taxon>
        <taxon>Pseudomonas</taxon>
    </lineage>
</organism>
<dbReference type="PANTHER" id="PTHR43008:SF4">
    <property type="entry name" value="CHAIN DEHYDROGENASE, PUTATIVE (AFU_ORTHOLOGUE AFUA_4G08710)-RELATED"/>
    <property type="match status" value="1"/>
</dbReference>
<comment type="similarity">
    <text evidence="1">Belongs to the short-chain dehydrogenases/reductases (SDR) family.</text>
</comment>
<sequence>MQKFEGKVALVTGASSGIGLATAHLLVAHGAHVFITGRHQANLDEAVRQIGRNVTGIQGDIGNIDDLERLFQIITAEKGHLDMVFANAAVQASASLGAITIEQYNRIFDVNVRGTLLTVQGALPLLSDGATVLLMASVAASKGNPSRSIYGASKAAIRSFARSWANDLKSRAIRVNALSPGPTDTAAFNSPGVPSEQTAQIKQRIASSIPLGRLARSEEIAKAALFLLSDDSSFITGSEMFVDGGFTQL</sequence>
<dbReference type="RefSeq" id="WP_093224070.1">
    <property type="nucleotide sequence ID" value="NZ_LT629803.1"/>
</dbReference>
<dbReference type="SMART" id="SM00822">
    <property type="entry name" value="PKS_KR"/>
    <property type="match status" value="1"/>
</dbReference>
<dbReference type="SUPFAM" id="SSF51735">
    <property type="entry name" value="NAD(P)-binding Rossmann-fold domains"/>
    <property type="match status" value="1"/>
</dbReference>
<feature type="domain" description="Ketoreductase" evidence="3">
    <location>
        <begin position="7"/>
        <end position="181"/>
    </location>
</feature>